<evidence type="ECO:0000313" key="2">
    <source>
        <dbReference type="Proteomes" id="UP000501076"/>
    </source>
</evidence>
<dbReference type="EMBL" id="CP045273">
    <property type="protein sequence ID" value="QJX80303.1"/>
    <property type="molecule type" value="Genomic_DNA"/>
</dbReference>
<keyword evidence="1" id="KW-0614">Plasmid</keyword>
<gene>
    <name evidence="1" type="ORF">FDZ14_29880</name>
</gene>
<name>A0A6M6DZH9_PRIMG</name>
<protein>
    <submittedName>
        <fullName evidence="1">Uncharacterized protein</fullName>
    </submittedName>
</protein>
<dbReference type="Proteomes" id="UP000501076">
    <property type="component" value="Plasmid pFDU301A"/>
</dbReference>
<reference evidence="1 2" key="1">
    <citation type="submission" date="2019-10" db="EMBL/GenBank/DDBJ databases">
        <title>Complete genome sequences for adaption low water activity.</title>
        <authorList>
            <person name="Zhao L."/>
            <person name="Zhong J."/>
        </authorList>
    </citation>
    <scope>NUCLEOTIDE SEQUENCE [LARGE SCALE GENOMIC DNA]</scope>
    <source>
        <strain evidence="1 2">FDU301</strain>
        <plasmid evidence="2">pfdu301a</plasmid>
    </source>
</reference>
<organism evidence="1 2">
    <name type="scientific">Priestia megaterium</name>
    <name type="common">Bacillus megaterium</name>
    <dbReference type="NCBI Taxonomy" id="1404"/>
    <lineage>
        <taxon>Bacteria</taxon>
        <taxon>Bacillati</taxon>
        <taxon>Bacillota</taxon>
        <taxon>Bacilli</taxon>
        <taxon>Bacillales</taxon>
        <taxon>Bacillaceae</taxon>
        <taxon>Priestia</taxon>
    </lineage>
</organism>
<dbReference type="AlphaFoldDB" id="A0A6M6DZH9"/>
<proteinExistence type="predicted"/>
<dbReference type="RefSeq" id="WP_171778288.1">
    <property type="nucleotide sequence ID" value="NZ_CP045273.1"/>
</dbReference>
<sequence>MQKNNKSEILLGLKKYLPEMIEMNKKALKIKGPEYHWRAVMVDLWDWELDGTKYTGMTKLYISTNDTQNWRLQFRRGNAERIRLEKRMTTEELFDLIRQSIVYVRGIG</sequence>
<geneLocation type="plasmid" evidence="2">
    <name>pfdu301a</name>
</geneLocation>
<evidence type="ECO:0000313" key="1">
    <source>
        <dbReference type="EMBL" id="QJX80303.1"/>
    </source>
</evidence>
<accession>A0A6M6DZH9</accession>